<dbReference type="EMBL" id="QGKY02000190">
    <property type="protein sequence ID" value="KAF2591736.1"/>
    <property type="molecule type" value="Genomic_DNA"/>
</dbReference>
<comment type="caution">
    <text evidence="2">The sequence shown here is derived from an EMBL/GenBank/DDBJ whole genome shotgun (WGS) entry which is preliminary data.</text>
</comment>
<organism evidence="2">
    <name type="scientific">Brassica cretica</name>
    <name type="common">Mustard</name>
    <dbReference type="NCBI Taxonomy" id="69181"/>
    <lineage>
        <taxon>Eukaryota</taxon>
        <taxon>Viridiplantae</taxon>
        <taxon>Streptophyta</taxon>
        <taxon>Embryophyta</taxon>
        <taxon>Tracheophyta</taxon>
        <taxon>Spermatophyta</taxon>
        <taxon>Magnoliopsida</taxon>
        <taxon>eudicotyledons</taxon>
        <taxon>Gunneridae</taxon>
        <taxon>Pentapetalae</taxon>
        <taxon>rosids</taxon>
        <taxon>malvids</taxon>
        <taxon>Brassicales</taxon>
        <taxon>Brassicaceae</taxon>
        <taxon>Brassiceae</taxon>
        <taxon>Brassica</taxon>
    </lineage>
</organism>
<accession>A0A8S9KEB5</accession>
<evidence type="ECO:0000313" key="2">
    <source>
        <dbReference type="EMBL" id="KAF2591736.1"/>
    </source>
</evidence>
<name>A0A8S9KEB5_BRACR</name>
<proteinExistence type="predicted"/>
<gene>
    <name evidence="2" type="ORF">F2Q70_00038630</name>
</gene>
<sequence>MCHRGPAPRRKISRITAMQIRDQEFLLPSGATDHLQQIPTDTSTSLGISIRSLSISGKSTLLQVQTWPMPKKNPDKEISKRRPVHVKPKGPATDKPMLMPTEASNVSPSSLAPTRENYYMPRPHK</sequence>
<dbReference type="AlphaFoldDB" id="A0A8S9KEB5"/>
<evidence type="ECO:0000256" key="1">
    <source>
        <dbReference type="SAM" id="MobiDB-lite"/>
    </source>
</evidence>
<feature type="compositionally biased region" description="Polar residues" evidence="1">
    <location>
        <begin position="102"/>
        <end position="112"/>
    </location>
</feature>
<protein>
    <submittedName>
        <fullName evidence="2">Uncharacterized protein</fullName>
    </submittedName>
</protein>
<feature type="region of interest" description="Disordered" evidence="1">
    <location>
        <begin position="67"/>
        <end position="125"/>
    </location>
</feature>
<reference evidence="2" key="1">
    <citation type="submission" date="2019-12" db="EMBL/GenBank/DDBJ databases">
        <title>Genome sequencing and annotation of Brassica cretica.</title>
        <authorList>
            <person name="Studholme D.J."/>
            <person name="Sarris P.F."/>
        </authorList>
    </citation>
    <scope>NUCLEOTIDE SEQUENCE</scope>
    <source>
        <strain evidence="2">PFS-102/07</strain>
        <tissue evidence="2">Leaf</tissue>
    </source>
</reference>